<evidence type="ECO:0000256" key="6">
    <source>
        <dbReference type="RuleBase" id="RU368027"/>
    </source>
</evidence>
<keyword evidence="9" id="KW-1185">Reference proteome</keyword>
<dbReference type="PANTHER" id="PTHR21738:SF0">
    <property type="entry name" value="RIBOSOMAL RNA PROCESSING PROTEIN 36 HOMOLOG"/>
    <property type="match status" value="1"/>
</dbReference>
<comment type="subunit">
    <text evidence="6">Associates with 90S and pre-40S pre-ribosomal particles.</text>
</comment>
<organism evidence="8 9">
    <name type="scientific">Paragonimus westermani</name>
    <dbReference type="NCBI Taxonomy" id="34504"/>
    <lineage>
        <taxon>Eukaryota</taxon>
        <taxon>Metazoa</taxon>
        <taxon>Spiralia</taxon>
        <taxon>Lophotrochozoa</taxon>
        <taxon>Platyhelminthes</taxon>
        <taxon>Trematoda</taxon>
        <taxon>Digenea</taxon>
        <taxon>Plagiorchiida</taxon>
        <taxon>Troglotremata</taxon>
        <taxon>Troglotrematidae</taxon>
        <taxon>Paragonimus</taxon>
    </lineage>
</organism>
<protein>
    <recommendedName>
        <fullName evidence="6">rRNA biogenesis protein RRP36</fullName>
    </recommendedName>
</protein>
<dbReference type="GO" id="GO:0000462">
    <property type="term" value="P:maturation of SSU-rRNA from tricistronic rRNA transcript (SSU-rRNA, 5.8S rRNA, LSU-rRNA)"/>
    <property type="evidence" value="ECO:0007669"/>
    <property type="project" value="TreeGrafter"/>
</dbReference>
<evidence type="ECO:0000256" key="5">
    <source>
        <dbReference type="ARBA" id="ARBA00023242"/>
    </source>
</evidence>
<evidence type="ECO:0000313" key="8">
    <source>
        <dbReference type="EMBL" id="KAA3678904.1"/>
    </source>
</evidence>
<keyword evidence="3 6" id="KW-0690">Ribosome biogenesis</keyword>
<dbReference type="Proteomes" id="UP000324629">
    <property type="component" value="Unassembled WGS sequence"/>
</dbReference>
<dbReference type="GO" id="GO:0030686">
    <property type="term" value="C:90S preribosome"/>
    <property type="evidence" value="ECO:0007669"/>
    <property type="project" value="TreeGrafter"/>
</dbReference>
<dbReference type="PANTHER" id="PTHR21738">
    <property type="entry name" value="RIBOSOMAL RNA PROCESSING PROTEIN 36 HOMOLOG"/>
    <property type="match status" value="1"/>
</dbReference>
<dbReference type="GO" id="GO:0005730">
    <property type="term" value="C:nucleolus"/>
    <property type="evidence" value="ECO:0007669"/>
    <property type="project" value="UniProtKB-SubCell"/>
</dbReference>
<dbReference type="AlphaFoldDB" id="A0A5J4NTW2"/>
<reference evidence="8 9" key="1">
    <citation type="journal article" date="2019" name="Gigascience">
        <title>Whole-genome sequence of the oriental lung fluke Paragonimus westermani.</title>
        <authorList>
            <person name="Oey H."/>
            <person name="Zakrzewski M."/>
            <person name="Narain K."/>
            <person name="Devi K.R."/>
            <person name="Agatsuma T."/>
            <person name="Nawaratna S."/>
            <person name="Gobert G.N."/>
            <person name="Jones M.K."/>
            <person name="Ragan M.A."/>
            <person name="McManus D.P."/>
            <person name="Krause L."/>
        </authorList>
    </citation>
    <scope>NUCLEOTIDE SEQUENCE [LARGE SCALE GENOMIC DNA]</scope>
    <source>
        <strain evidence="8 9">IND2009</strain>
    </source>
</reference>
<evidence type="ECO:0000256" key="4">
    <source>
        <dbReference type="ARBA" id="ARBA00022552"/>
    </source>
</evidence>
<keyword evidence="4 6" id="KW-0698">rRNA processing</keyword>
<evidence type="ECO:0000256" key="7">
    <source>
        <dbReference type="SAM" id="MobiDB-lite"/>
    </source>
</evidence>
<comment type="subcellular location">
    <subcellularLocation>
        <location evidence="1 6">Nucleus</location>
        <location evidence="1 6">Nucleolus</location>
    </subcellularLocation>
</comment>
<proteinExistence type="inferred from homology"/>
<dbReference type="InterPro" id="IPR009292">
    <property type="entry name" value="RRP36"/>
</dbReference>
<dbReference type="EMBL" id="QNGE01000919">
    <property type="protein sequence ID" value="KAA3678904.1"/>
    <property type="molecule type" value="Genomic_DNA"/>
</dbReference>
<feature type="compositionally biased region" description="Basic residues" evidence="7">
    <location>
        <begin position="146"/>
        <end position="156"/>
    </location>
</feature>
<evidence type="ECO:0000256" key="2">
    <source>
        <dbReference type="ARBA" id="ARBA00009418"/>
    </source>
</evidence>
<evidence type="ECO:0000256" key="3">
    <source>
        <dbReference type="ARBA" id="ARBA00022517"/>
    </source>
</evidence>
<evidence type="ECO:0000313" key="9">
    <source>
        <dbReference type="Proteomes" id="UP000324629"/>
    </source>
</evidence>
<comment type="function">
    <text evidence="6">Component of the 90S pre-ribosome involved in the maturation of rRNAs. Required for early cleavages of the pre-RNAs in the 40S ribosomal subunit maturation pathway.</text>
</comment>
<evidence type="ECO:0000256" key="1">
    <source>
        <dbReference type="ARBA" id="ARBA00004604"/>
    </source>
</evidence>
<keyword evidence="5 6" id="KW-0539">Nucleus</keyword>
<gene>
    <name evidence="8" type="ORF">DEA37_0007953</name>
</gene>
<comment type="similarity">
    <text evidence="2 6">Belongs to the RRP36 family.</text>
</comment>
<dbReference type="Pfam" id="PF06102">
    <property type="entry name" value="RRP36"/>
    <property type="match status" value="1"/>
</dbReference>
<accession>A0A5J4NTW2</accession>
<feature type="compositionally biased region" description="Polar residues" evidence="7">
    <location>
        <begin position="162"/>
        <end position="176"/>
    </location>
</feature>
<feature type="region of interest" description="Disordered" evidence="7">
    <location>
        <begin position="145"/>
        <end position="176"/>
    </location>
</feature>
<sequence length="176" mass="21288">MSDEPKIITFKELKNKKLKLSSNLQPTYDDGLALIRMHRNRSKDPRFDPRVNGLCDLKDWELLTEERELTMKKLKKMLRKNLDPETREKAKRALHLLKQREATYKDRTFRRETMKKIHETQLNQLQSGKRVKFVKRSELRAELREKRLKSMSRKQREKYLMRQQSKQLYTGTDSKP</sequence>
<comment type="caution">
    <text evidence="8">The sequence shown here is derived from an EMBL/GenBank/DDBJ whole genome shotgun (WGS) entry which is preliminary data.</text>
</comment>
<keyword evidence="6" id="KW-0687">Ribonucleoprotein</keyword>
<name>A0A5J4NTW2_9TREM</name>